<evidence type="ECO:0000313" key="13">
    <source>
        <dbReference type="EMBL" id="CAG7720397.1"/>
    </source>
</evidence>
<feature type="transmembrane region" description="Helical" evidence="11">
    <location>
        <begin position="470"/>
        <end position="495"/>
    </location>
</feature>
<evidence type="ECO:0000256" key="2">
    <source>
        <dbReference type="ARBA" id="ARBA00010663"/>
    </source>
</evidence>
<reference evidence="13" key="1">
    <citation type="submission" date="2021-06" db="EMBL/GenBank/DDBJ databases">
        <authorList>
            <person name="Hodson N. C."/>
            <person name="Mongue J. A."/>
            <person name="Jaron S. K."/>
        </authorList>
    </citation>
    <scope>NUCLEOTIDE SEQUENCE</scope>
</reference>
<keyword evidence="14" id="KW-1185">Reference proteome</keyword>
<keyword evidence="9" id="KW-0675">Receptor</keyword>
<keyword evidence="10" id="KW-0807">Transducer</keyword>
<dbReference type="GO" id="GO:0004930">
    <property type="term" value="F:G protein-coupled receptor activity"/>
    <property type="evidence" value="ECO:0007669"/>
    <property type="project" value="UniProtKB-KW"/>
</dbReference>
<dbReference type="SMART" id="SM01381">
    <property type="entry name" value="7TM_GPCR_Srsx"/>
    <property type="match status" value="1"/>
</dbReference>
<evidence type="ECO:0000256" key="11">
    <source>
        <dbReference type="SAM" id="Phobius"/>
    </source>
</evidence>
<evidence type="ECO:0000256" key="1">
    <source>
        <dbReference type="ARBA" id="ARBA00004651"/>
    </source>
</evidence>
<keyword evidence="4 11" id="KW-0812">Transmembrane</keyword>
<evidence type="ECO:0000256" key="4">
    <source>
        <dbReference type="ARBA" id="ARBA00022692"/>
    </source>
</evidence>
<dbReference type="PROSITE" id="PS00237">
    <property type="entry name" value="G_PROTEIN_RECEP_F1_1"/>
    <property type="match status" value="1"/>
</dbReference>
<evidence type="ECO:0000256" key="9">
    <source>
        <dbReference type="ARBA" id="ARBA00023170"/>
    </source>
</evidence>
<comment type="caution">
    <text evidence="13">The sequence shown here is derived from an EMBL/GenBank/DDBJ whole genome shotgun (WGS) entry which is preliminary data.</text>
</comment>
<evidence type="ECO:0000256" key="10">
    <source>
        <dbReference type="ARBA" id="ARBA00023224"/>
    </source>
</evidence>
<feature type="transmembrane region" description="Helical" evidence="11">
    <location>
        <begin position="515"/>
        <end position="531"/>
    </location>
</feature>
<feature type="transmembrane region" description="Helical" evidence="11">
    <location>
        <begin position="125"/>
        <end position="151"/>
    </location>
</feature>
<dbReference type="Pfam" id="PF00001">
    <property type="entry name" value="7tm_1"/>
    <property type="match status" value="1"/>
</dbReference>
<keyword evidence="7 11" id="KW-0472">Membrane</keyword>
<keyword evidence="6" id="KW-0297">G-protein coupled receptor</keyword>
<dbReference type="InterPro" id="IPR000276">
    <property type="entry name" value="GPCR_Rhodpsn"/>
</dbReference>
<evidence type="ECO:0000256" key="8">
    <source>
        <dbReference type="ARBA" id="ARBA00023157"/>
    </source>
</evidence>
<dbReference type="SUPFAM" id="SSF81321">
    <property type="entry name" value="Family A G protein-coupled receptor-like"/>
    <property type="match status" value="1"/>
</dbReference>
<dbReference type="AlphaFoldDB" id="A0A8J2JK50"/>
<dbReference type="OrthoDB" id="10034726at2759"/>
<dbReference type="Proteomes" id="UP000708208">
    <property type="component" value="Unassembled WGS sequence"/>
</dbReference>
<dbReference type="PROSITE" id="PS50262">
    <property type="entry name" value="G_PROTEIN_RECEP_F1_2"/>
    <property type="match status" value="1"/>
</dbReference>
<name>A0A8J2JK50_9HEXA</name>
<evidence type="ECO:0000259" key="12">
    <source>
        <dbReference type="PROSITE" id="PS50262"/>
    </source>
</evidence>
<dbReference type="EMBL" id="CAJVCH010070332">
    <property type="protein sequence ID" value="CAG7720397.1"/>
    <property type="molecule type" value="Genomic_DNA"/>
</dbReference>
<keyword evidence="3" id="KW-1003">Cell membrane</keyword>
<accession>A0A8J2JK50</accession>
<feature type="domain" description="G-protein coupled receptors family 1 profile" evidence="12">
    <location>
        <begin position="105"/>
        <end position="528"/>
    </location>
</feature>
<dbReference type="FunFam" id="1.20.1070.10:FF:000523">
    <property type="entry name" value="5-hydroxytryptamine receptor 2B"/>
    <property type="match status" value="1"/>
</dbReference>
<evidence type="ECO:0000256" key="5">
    <source>
        <dbReference type="ARBA" id="ARBA00022989"/>
    </source>
</evidence>
<organism evidence="13 14">
    <name type="scientific">Allacma fusca</name>
    <dbReference type="NCBI Taxonomy" id="39272"/>
    <lineage>
        <taxon>Eukaryota</taxon>
        <taxon>Metazoa</taxon>
        <taxon>Ecdysozoa</taxon>
        <taxon>Arthropoda</taxon>
        <taxon>Hexapoda</taxon>
        <taxon>Collembola</taxon>
        <taxon>Symphypleona</taxon>
        <taxon>Sminthuridae</taxon>
        <taxon>Allacma</taxon>
    </lineage>
</organism>
<keyword evidence="8" id="KW-1015">Disulfide bond</keyword>
<evidence type="ECO:0000313" key="14">
    <source>
        <dbReference type="Proteomes" id="UP000708208"/>
    </source>
</evidence>
<evidence type="ECO:0000256" key="3">
    <source>
        <dbReference type="ARBA" id="ARBA00022475"/>
    </source>
</evidence>
<sequence>MFAGPRTPYISKAQVFGHWFKSVILDLSPSCLRLYTLTKPTVAMNTTRDDTFDQLNDNCSINLRNDGMDSVQCANGTSSMQDDGVKDLNWWALLTFIVPLLAVFGNLLVILAVRNEPRLQTRTNSFLLSLAVCDSLVALLVIPPSCLALFTGNWRLGGGIGCLVWLFLDVFFCTASILHLATLSVDRYLSLRFPWRFGREKSRSRLMLTILFVWFAAVSLALLLPISLWVKKHSQVQDSVLDKGQCVIPDPAYRVWASLVCFYLPLLAMVATYALTVRLLRKHPLRMPERNYSIPLKRRLQRGEETHFTPCAEVFGQQVSTETDSSSFSCELCEENSGRLKRKRTTPWKCRPGEGDKGNHVLTHINTTTLTTATASSATTTGATNSSFKEVIPSGAKLSPPNNICKVKTKTESISLTSFDYQIPASRTSSSTARYWDENVSRASWRLLARLSKNASNRRILRSERKATKVLGVVFFAFVGLWLPFFALNVTAALLPGSPNEHWFLHDQVMEGATWIGWTSSLINPFLYTAFNRDFRNAFSRLLRCKCRKQPPVRL</sequence>
<feature type="transmembrane region" description="Helical" evidence="11">
    <location>
        <begin position="206"/>
        <end position="230"/>
    </location>
</feature>
<dbReference type="PANTHER" id="PTHR24248">
    <property type="entry name" value="ADRENERGIC RECEPTOR-RELATED G-PROTEIN COUPLED RECEPTOR"/>
    <property type="match status" value="1"/>
</dbReference>
<dbReference type="GO" id="GO:0005886">
    <property type="term" value="C:plasma membrane"/>
    <property type="evidence" value="ECO:0007669"/>
    <property type="project" value="UniProtKB-SubCell"/>
</dbReference>
<comment type="similarity">
    <text evidence="2">Belongs to the G-protein coupled receptor 1 family.</text>
</comment>
<evidence type="ECO:0000256" key="7">
    <source>
        <dbReference type="ARBA" id="ARBA00023136"/>
    </source>
</evidence>
<evidence type="ECO:0000256" key="6">
    <source>
        <dbReference type="ARBA" id="ARBA00023040"/>
    </source>
</evidence>
<feature type="transmembrane region" description="Helical" evidence="11">
    <location>
        <begin position="90"/>
        <end position="113"/>
    </location>
</feature>
<feature type="transmembrane region" description="Helical" evidence="11">
    <location>
        <begin position="255"/>
        <end position="280"/>
    </location>
</feature>
<dbReference type="InterPro" id="IPR017452">
    <property type="entry name" value="GPCR_Rhodpsn_7TM"/>
</dbReference>
<protein>
    <recommendedName>
        <fullName evidence="12">G-protein coupled receptors family 1 profile domain-containing protein</fullName>
    </recommendedName>
</protein>
<feature type="transmembrane region" description="Helical" evidence="11">
    <location>
        <begin position="163"/>
        <end position="185"/>
    </location>
</feature>
<comment type="subcellular location">
    <subcellularLocation>
        <location evidence="1">Cell membrane</location>
        <topology evidence="1">Multi-pass membrane protein</topology>
    </subcellularLocation>
</comment>
<proteinExistence type="inferred from homology"/>
<keyword evidence="5 11" id="KW-1133">Transmembrane helix</keyword>
<gene>
    <name evidence="13" type="ORF">AFUS01_LOCUS9676</name>
</gene>